<dbReference type="InterPro" id="IPR019882">
    <property type="entry name" value="CHP03643"/>
</dbReference>
<keyword evidence="2" id="KW-1185">Reference proteome</keyword>
<organism evidence="1 2">
    <name type="scientific">Aquirufa antheringensis</name>
    <dbReference type="NCBI Taxonomy" id="2516559"/>
    <lineage>
        <taxon>Bacteria</taxon>
        <taxon>Pseudomonadati</taxon>
        <taxon>Bacteroidota</taxon>
        <taxon>Cytophagia</taxon>
        <taxon>Cytophagales</taxon>
        <taxon>Flectobacillaceae</taxon>
        <taxon>Aquirufa</taxon>
    </lineage>
</organism>
<accession>A0A4Q9BH76</accession>
<dbReference type="EMBL" id="SEWY01000001">
    <property type="protein sequence ID" value="TBH75171.1"/>
    <property type="molecule type" value="Genomic_DNA"/>
</dbReference>
<dbReference type="Pfam" id="PF10985">
    <property type="entry name" value="DUF2805"/>
    <property type="match status" value="1"/>
</dbReference>
<dbReference type="AlphaFoldDB" id="A0A4Q9BH76"/>
<evidence type="ECO:0000313" key="1">
    <source>
        <dbReference type="EMBL" id="TBH75171.1"/>
    </source>
</evidence>
<dbReference type="NCBIfam" id="TIGR03643">
    <property type="entry name" value="TIGR03643 family protein"/>
    <property type="match status" value="1"/>
</dbReference>
<protein>
    <submittedName>
        <fullName evidence="1">TIGR03643 family protein</fullName>
    </submittedName>
</protein>
<dbReference type="RefSeq" id="WP_130922364.1">
    <property type="nucleotide sequence ID" value="NZ_JAANOM010000002.1"/>
</dbReference>
<reference evidence="1 2" key="1">
    <citation type="submission" date="2019-02" db="EMBL/GenBank/DDBJ databases">
        <title>Genome of a new Bacteroidetes strain.</title>
        <authorList>
            <person name="Pitt A."/>
        </authorList>
    </citation>
    <scope>NUCLEOTIDE SEQUENCE [LARGE SCALE GENOMIC DNA]</scope>
    <source>
        <strain evidence="1 2">103A-SOEBACH</strain>
    </source>
</reference>
<proteinExistence type="predicted"/>
<dbReference type="Proteomes" id="UP000293583">
    <property type="component" value="Unassembled WGS sequence"/>
</dbReference>
<evidence type="ECO:0000313" key="2">
    <source>
        <dbReference type="Proteomes" id="UP000293583"/>
    </source>
</evidence>
<gene>
    <name evidence="1" type="ORF">EWU20_00945</name>
</gene>
<dbReference type="OrthoDB" id="289296at2"/>
<name>A0A4Q9BH76_9BACT</name>
<comment type="caution">
    <text evidence="1">The sequence shown here is derived from an EMBL/GenBank/DDBJ whole genome shotgun (WGS) entry which is preliminary data.</text>
</comment>
<sequence length="97" mass="11632">MKSADVANKFSEEDIDRIIQMAWEDRTPFEAIEFQFGLKEKEVIEFMRLNSKESSFRMWRKRMTGRGTKHLQKRVAVDPRFKCTLQRSISMNKISKR</sequence>